<gene>
    <name evidence="3" type="ORF">CLV41_10181</name>
</gene>
<feature type="transmembrane region" description="Helical" evidence="1">
    <location>
        <begin position="37"/>
        <end position="60"/>
    </location>
</feature>
<protein>
    <submittedName>
        <fullName evidence="3">Tripartite tricarboxylate transporter TctB family protein</fullName>
    </submittedName>
</protein>
<sequence>MRPLAEFAVVFSASLLLLFVVIPAGTAETDNFGLSPRMLPIVCATIIALMSVVTLVFGLLRGNPDSNTRDAGGFRGVIQFGAAALAGVVLVDLTGLVIGGAALVLLSCLAVGERRIAALAGMGTGALLILLFVDWSGL</sequence>
<dbReference type="EMBL" id="PPCN01000001">
    <property type="protein sequence ID" value="POF33633.1"/>
    <property type="molecule type" value="Genomic_DNA"/>
</dbReference>
<feature type="transmembrane region" description="Helical" evidence="1">
    <location>
        <begin position="116"/>
        <end position="133"/>
    </location>
</feature>
<feature type="domain" description="DUF1468" evidence="2">
    <location>
        <begin position="12"/>
        <end position="135"/>
    </location>
</feature>
<dbReference type="Proteomes" id="UP000236959">
    <property type="component" value="Unassembled WGS sequence"/>
</dbReference>
<keyword evidence="1" id="KW-0472">Membrane</keyword>
<evidence type="ECO:0000313" key="3">
    <source>
        <dbReference type="EMBL" id="POF33633.1"/>
    </source>
</evidence>
<evidence type="ECO:0000259" key="2">
    <source>
        <dbReference type="Pfam" id="PF07331"/>
    </source>
</evidence>
<reference evidence="3 4" key="1">
    <citation type="submission" date="2018-01" db="EMBL/GenBank/DDBJ databases">
        <title>Genomic Encyclopedia of Archaeal and Bacterial Type Strains, Phase II (KMG-II): from individual species to whole genera.</title>
        <authorList>
            <person name="Goeker M."/>
        </authorList>
    </citation>
    <scope>NUCLEOTIDE SEQUENCE [LARGE SCALE GENOMIC DNA]</scope>
    <source>
        <strain evidence="3 4">DSM 17023</strain>
    </source>
</reference>
<keyword evidence="4" id="KW-1185">Reference proteome</keyword>
<evidence type="ECO:0000256" key="1">
    <source>
        <dbReference type="SAM" id="Phobius"/>
    </source>
</evidence>
<keyword evidence="1" id="KW-1133">Transmembrane helix</keyword>
<evidence type="ECO:0000313" key="4">
    <source>
        <dbReference type="Proteomes" id="UP000236959"/>
    </source>
</evidence>
<dbReference type="Pfam" id="PF07331">
    <property type="entry name" value="TctB"/>
    <property type="match status" value="1"/>
</dbReference>
<proteinExistence type="predicted"/>
<keyword evidence="1" id="KW-0812">Transmembrane</keyword>
<dbReference type="InterPro" id="IPR009936">
    <property type="entry name" value="DUF1468"/>
</dbReference>
<feature type="transmembrane region" description="Helical" evidence="1">
    <location>
        <begin position="80"/>
        <end position="104"/>
    </location>
</feature>
<comment type="caution">
    <text evidence="3">The sequence shown here is derived from an EMBL/GenBank/DDBJ whole genome shotgun (WGS) entry which is preliminary data.</text>
</comment>
<organism evidence="3 4">
    <name type="scientific">Roseibium marinum</name>
    <dbReference type="NCBI Taxonomy" id="281252"/>
    <lineage>
        <taxon>Bacteria</taxon>
        <taxon>Pseudomonadati</taxon>
        <taxon>Pseudomonadota</taxon>
        <taxon>Alphaproteobacteria</taxon>
        <taxon>Hyphomicrobiales</taxon>
        <taxon>Stappiaceae</taxon>
        <taxon>Roseibium</taxon>
    </lineage>
</organism>
<accession>A0A2S3V1H3</accession>
<name>A0A2S3V1H3_9HYPH</name>
<dbReference type="AlphaFoldDB" id="A0A2S3V1H3"/>